<accession>A0A9Q1CSP8</accession>
<organism evidence="1 2">
    <name type="scientific">Holothuria leucospilota</name>
    <name type="common">Black long sea cucumber</name>
    <name type="synonym">Mertensiothuria leucospilota</name>
    <dbReference type="NCBI Taxonomy" id="206669"/>
    <lineage>
        <taxon>Eukaryota</taxon>
        <taxon>Metazoa</taxon>
        <taxon>Echinodermata</taxon>
        <taxon>Eleutherozoa</taxon>
        <taxon>Echinozoa</taxon>
        <taxon>Holothuroidea</taxon>
        <taxon>Aspidochirotacea</taxon>
        <taxon>Aspidochirotida</taxon>
        <taxon>Holothuriidae</taxon>
        <taxon>Holothuria</taxon>
    </lineage>
</organism>
<keyword evidence="2" id="KW-1185">Reference proteome</keyword>
<dbReference type="OrthoDB" id="10051449at2759"/>
<protein>
    <submittedName>
        <fullName evidence="1">Uncharacterized protein</fullName>
    </submittedName>
</protein>
<evidence type="ECO:0000313" key="2">
    <source>
        <dbReference type="Proteomes" id="UP001152320"/>
    </source>
</evidence>
<dbReference type="Proteomes" id="UP001152320">
    <property type="component" value="Chromosome 1"/>
</dbReference>
<evidence type="ECO:0000313" key="1">
    <source>
        <dbReference type="EMBL" id="KAJ8050887.1"/>
    </source>
</evidence>
<reference evidence="1" key="1">
    <citation type="submission" date="2021-10" db="EMBL/GenBank/DDBJ databases">
        <title>Tropical sea cucumber genome reveals ecological adaptation and Cuvierian tubules defense mechanism.</title>
        <authorList>
            <person name="Chen T."/>
        </authorList>
    </citation>
    <scope>NUCLEOTIDE SEQUENCE</scope>
    <source>
        <strain evidence="1">Nanhai2018</strain>
        <tissue evidence="1">Muscle</tissue>
    </source>
</reference>
<gene>
    <name evidence="1" type="ORF">HOLleu_04261</name>
</gene>
<dbReference type="AlphaFoldDB" id="A0A9Q1CSP8"/>
<name>A0A9Q1CSP8_HOLLE</name>
<comment type="caution">
    <text evidence="1">The sequence shown here is derived from an EMBL/GenBank/DDBJ whole genome shotgun (WGS) entry which is preliminary data.</text>
</comment>
<proteinExistence type="predicted"/>
<sequence>MDTFLLTVQKQGIPCNEIIASIDFNWTASWMPKMVIFVVACLLSAYIQSLHQQKEDQQQLQRVKERVQQAGRRRRRRMRRPRSMWVREWLSKGRRQQLGHYAMFLARDLHTEDVNTFQNYLTMPPELFDEVLERVTRAIERQGTRFCSALPPGLKLSATLRQLATGDNYSSLFNTFHCSTAAICRMEQDGFKAIVEAYKDKVFVIPVTPDEWRAFVWEFEDKWNVRHAVGALNGKHFAISKPVNTGSSHYNYNGFSDPPPLAHYRFI</sequence>
<dbReference type="EMBL" id="JAIZAY010000001">
    <property type="protein sequence ID" value="KAJ8050887.1"/>
    <property type="molecule type" value="Genomic_DNA"/>
</dbReference>